<feature type="domain" description="G" evidence="1">
    <location>
        <begin position="31"/>
        <end position="114"/>
    </location>
</feature>
<dbReference type="HOGENOM" id="CLU_1412876_0_0_7"/>
<dbReference type="Pfam" id="PF01926">
    <property type="entry name" value="MMR_HSR1"/>
    <property type="match status" value="1"/>
</dbReference>
<dbReference type="RefSeq" id="WP_039625037.1">
    <property type="nucleotide sequence ID" value="NZ_CP007775.1"/>
</dbReference>
<dbReference type="OrthoDB" id="9953268at2"/>
<organism evidence="2 3">
    <name type="scientific">Campylobacter lari NCTC 11845</name>
    <dbReference type="NCBI Taxonomy" id="1388749"/>
    <lineage>
        <taxon>Bacteria</taxon>
        <taxon>Pseudomonadati</taxon>
        <taxon>Campylobacterota</taxon>
        <taxon>Epsilonproteobacteria</taxon>
        <taxon>Campylobacterales</taxon>
        <taxon>Campylobacteraceae</taxon>
        <taxon>Campylobacter</taxon>
    </lineage>
</organism>
<dbReference type="KEGG" id="cln:UPTC3659_0040"/>
<dbReference type="CDD" id="cd00882">
    <property type="entry name" value="Ras_like_GTPase"/>
    <property type="match status" value="1"/>
</dbReference>
<evidence type="ECO:0000259" key="1">
    <source>
        <dbReference type="Pfam" id="PF01926"/>
    </source>
</evidence>
<gene>
    <name evidence="2" type="ORF">UPTC3659_0040</name>
</gene>
<dbReference type="SUPFAM" id="SSF52540">
    <property type="entry name" value="P-loop containing nucleoside triphosphate hydrolases"/>
    <property type="match status" value="1"/>
</dbReference>
<sequence length="192" mass="21994">MIQIVAVGVAGVALYKGGKYIYNNFINNKNVILVGESMAGKTTIFNILTKNFDSVKDEHNPTNTLNEKNYENFHFKDHGGSEAQIDARNELFDSLSDGDYVVYVFNSSEYNKKEKIQYGMKFWKNCIDEEKNKGKKINYIIIGTRAGETKKDIMNDIKQNISNAKVEIFELLGDQSNNHYKKIHKELMGLFE</sequence>
<dbReference type="Gene3D" id="3.40.50.300">
    <property type="entry name" value="P-loop containing nucleotide triphosphate hydrolases"/>
    <property type="match status" value="1"/>
</dbReference>
<dbReference type="InterPro" id="IPR006073">
    <property type="entry name" value="GTP-bd"/>
</dbReference>
<dbReference type="EMBL" id="CP007775">
    <property type="protein sequence ID" value="AJD00932.1"/>
    <property type="molecule type" value="Genomic_DNA"/>
</dbReference>
<proteinExistence type="predicted"/>
<dbReference type="InterPro" id="IPR027417">
    <property type="entry name" value="P-loop_NTPase"/>
</dbReference>
<accession>A0A0A8HSW5</accession>
<evidence type="ECO:0000313" key="2">
    <source>
        <dbReference type="EMBL" id="AJD00932.1"/>
    </source>
</evidence>
<reference evidence="2 3" key="1">
    <citation type="journal article" date="2014" name="Genome Biol. Evol.">
        <title>Comparative Genomics of the Campylobacter lari Group.</title>
        <authorList>
            <person name="Miller W.G."/>
            <person name="Yee E."/>
            <person name="Chapman M.H."/>
            <person name="Smith T.P."/>
            <person name="Bono J.L."/>
            <person name="Huynh S."/>
            <person name="Parker C.T."/>
            <person name="Vandamme P."/>
            <person name="Luong K."/>
            <person name="Korlach J."/>
        </authorList>
    </citation>
    <scope>NUCLEOTIDE SEQUENCE [LARGE SCALE GENOMIC DNA]</scope>
    <source>
        <strain evidence="3">RM3659</strain>
    </source>
</reference>
<name>A0A0A8HSW5_CAMLA</name>
<evidence type="ECO:0000313" key="3">
    <source>
        <dbReference type="Proteomes" id="UP000031130"/>
    </source>
</evidence>
<dbReference type="GO" id="GO:0005525">
    <property type="term" value="F:GTP binding"/>
    <property type="evidence" value="ECO:0007669"/>
    <property type="project" value="InterPro"/>
</dbReference>
<dbReference type="AlphaFoldDB" id="A0A0A8HSW5"/>
<dbReference type="Proteomes" id="UP000031130">
    <property type="component" value="Chromosome"/>
</dbReference>
<protein>
    <submittedName>
        <fullName evidence="2">GTP binding protein</fullName>
    </submittedName>
</protein>